<evidence type="ECO:0000256" key="1">
    <source>
        <dbReference type="SAM" id="MobiDB-lite"/>
    </source>
</evidence>
<dbReference type="OMA" id="TIRYFSI"/>
<accession>S7WAQ8</accession>
<reference evidence="3" key="1">
    <citation type="journal article" date="2013" name="PLoS Genet.">
        <title>The genome of Spraguea lophii and the basis of host-microsporidian interactions.</title>
        <authorList>
            <person name="Campbell S.E."/>
            <person name="Williams T.A."/>
            <person name="Yousuf A."/>
            <person name="Soanes D.M."/>
            <person name="Paszkiewicz K.H."/>
            <person name="Williams B.A.P."/>
        </authorList>
    </citation>
    <scope>NUCLEOTIDE SEQUENCE [LARGE SCALE GENOMIC DNA]</scope>
    <source>
        <strain evidence="3">42_110</strain>
    </source>
</reference>
<proteinExistence type="predicted"/>
<evidence type="ECO:0000313" key="3">
    <source>
        <dbReference type="Proteomes" id="UP000014978"/>
    </source>
</evidence>
<dbReference type="Proteomes" id="UP000014978">
    <property type="component" value="Unassembled WGS sequence"/>
</dbReference>
<evidence type="ECO:0000313" key="2">
    <source>
        <dbReference type="EMBL" id="EPR79996.1"/>
    </source>
</evidence>
<dbReference type="InParanoid" id="S7WAQ8"/>
<organism evidence="2 3">
    <name type="scientific">Spraguea lophii (strain 42_110)</name>
    <name type="common">Microsporidian parasite</name>
    <dbReference type="NCBI Taxonomy" id="1358809"/>
    <lineage>
        <taxon>Eukaryota</taxon>
        <taxon>Fungi</taxon>
        <taxon>Fungi incertae sedis</taxon>
        <taxon>Microsporidia</taxon>
        <taxon>Spragueidae</taxon>
        <taxon>Spraguea</taxon>
    </lineage>
</organism>
<keyword evidence="3" id="KW-1185">Reference proteome</keyword>
<comment type="caution">
    <text evidence="2">The sequence shown here is derived from an EMBL/GenBank/DDBJ whole genome shotgun (WGS) entry which is preliminary data.</text>
</comment>
<sequence length="323" mass="39188">MNAEKLDKIIHEDFNDAIIGKYIFYHKTRTVYKDDECVIYIMFFTEGLAIVHNKVEEIIKPENIKDIDIKDKYIKLKYKINHTKKLKINFKNRELMERSFKLIQDIKKLNKKEKKESEIKIEKDSDNEMVKSLRVKKSIKNERRREESIIDRILDDEIKYKETSRKNTKGNSNNKKQKNIEDTKKNEKKTYKSKETIDEKEHIKSKLDLIDYKKTILSQHQIKFGERKKEDLFFRIEFNDLRFFISSQKQIENIKKKSIARIGKYFYPEKQIIDKMIDLKQYEEFKFYIKDKKKLYHLEIEEDLISSLHNLGNKLNIIIKLDK</sequence>
<dbReference type="VEuPathDB" id="MicrosporidiaDB:SLOPH_1794"/>
<dbReference type="HOGENOM" id="CLU_860992_0_0_1"/>
<gene>
    <name evidence="2" type="ORF">SLOPH_1794</name>
</gene>
<dbReference type="AlphaFoldDB" id="S7WAQ8"/>
<dbReference type="EMBL" id="ATCN01000050">
    <property type="protein sequence ID" value="EPR79996.1"/>
    <property type="molecule type" value="Genomic_DNA"/>
</dbReference>
<feature type="region of interest" description="Disordered" evidence="1">
    <location>
        <begin position="164"/>
        <end position="189"/>
    </location>
</feature>
<name>S7WAQ8_SPRLO</name>
<dbReference type="OrthoDB" id="2186188at2759"/>
<protein>
    <submittedName>
        <fullName evidence="2">Uncharacterized protein</fullName>
    </submittedName>
</protein>
<feature type="compositionally biased region" description="Basic and acidic residues" evidence="1">
    <location>
        <begin position="178"/>
        <end position="189"/>
    </location>
</feature>